<comment type="subcellular location">
    <subcellularLocation>
        <location evidence="1">Membrane</location>
        <topology evidence="1">Multi-pass membrane protein</topology>
    </subcellularLocation>
</comment>
<feature type="transmembrane region" description="Helical" evidence="6">
    <location>
        <begin position="40"/>
        <end position="58"/>
    </location>
</feature>
<dbReference type="NCBIfam" id="TIGR00797">
    <property type="entry name" value="matE"/>
    <property type="match status" value="1"/>
</dbReference>
<keyword evidence="8" id="KW-1185">Reference proteome</keyword>
<dbReference type="GO" id="GO:0015297">
    <property type="term" value="F:antiporter activity"/>
    <property type="evidence" value="ECO:0007669"/>
    <property type="project" value="InterPro"/>
</dbReference>
<keyword evidence="5 6" id="KW-0472">Membrane</keyword>
<dbReference type="GO" id="GO:0016020">
    <property type="term" value="C:membrane"/>
    <property type="evidence" value="ECO:0007669"/>
    <property type="project" value="UniProtKB-SubCell"/>
</dbReference>
<keyword evidence="3 6" id="KW-0812">Transmembrane</keyword>
<feature type="transmembrane region" description="Helical" evidence="6">
    <location>
        <begin position="114"/>
        <end position="131"/>
    </location>
</feature>
<accession>A0AA38GSV4</accession>
<feature type="transmembrane region" description="Helical" evidence="6">
    <location>
        <begin position="296"/>
        <end position="317"/>
    </location>
</feature>
<evidence type="ECO:0000313" key="7">
    <source>
        <dbReference type="EMBL" id="KAH9327175.1"/>
    </source>
</evidence>
<dbReference type="InterPro" id="IPR045069">
    <property type="entry name" value="MATE_euk"/>
</dbReference>
<dbReference type="CDD" id="cd13132">
    <property type="entry name" value="MATE_eukaryotic"/>
    <property type="match status" value="1"/>
</dbReference>
<protein>
    <recommendedName>
        <fullName evidence="6">Protein DETOXIFICATION</fullName>
    </recommendedName>
    <alternativeName>
        <fullName evidence="6">Multidrug and toxic compound extrusion protein</fullName>
    </alternativeName>
</protein>
<feature type="transmembrane region" description="Helical" evidence="6">
    <location>
        <begin position="212"/>
        <end position="234"/>
    </location>
</feature>
<feature type="transmembrane region" description="Helical" evidence="6">
    <location>
        <begin position="151"/>
        <end position="172"/>
    </location>
</feature>
<dbReference type="EMBL" id="JAHRHJ020000002">
    <property type="protein sequence ID" value="KAH9327175.1"/>
    <property type="molecule type" value="Genomic_DNA"/>
</dbReference>
<keyword evidence="4 6" id="KW-1133">Transmembrane helix</keyword>
<comment type="caution">
    <text evidence="7">The sequence shown here is derived from an EMBL/GenBank/DDBJ whole genome shotgun (WGS) entry which is preliminary data.</text>
</comment>
<feature type="transmembrane region" description="Helical" evidence="6">
    <location>
        <begin position="179"/>
        <end position="200"/>
    </location>
</feature>
<feature type="transmembrane region" description="Helical" evidence="6">
    <location>
        <begin position="432"/>
        <end position="453"/>
    </location>
</feature>
<feature type="transmembrane region" description="Helical" evidence="6">
    <location>
        <begin position="373"/>
        <end position="395"/>
    </location>
</feature>
<dbReference type="Proteomes" id="UP000824469">
    <property type="component" value="Unassembled WGS sequence"/>
</dbReference>
<feature type="transmembrane region" description="Helical" evidence="6">
    <location>
        <begin position="329"/>
        <end position="353"/>
    </location>
</feature>
<feature type="transmembrane region" description="Helical" evidence="6">
    <location>
        <begin position="70"/>
        <end position="93"/>
    </location>
</feature>
<dbReference type="Pfam" id="PF01554">
    <property type="entry name" value="MatE"/>
    <property type="match status" value="2"/>
</dbReference>
<organism evidence="7 8">
    <name type="scientific">Taxus chinensis</name>
    <name type="common">Chinese yew</name>
    <name type="synonym">Taxus wallichiana var. chinensis</name>
    <dbReference type="NCBI Taxonomy" id="29808"/>
    <lineage>
        <taxon>Eukaryota</taxon>
        <taxon>Viridiplantae</taxon>
        <taxon>Streptophyta</taxon>
        <taxon>Embryophyta</taxon>
        <taxon>Tracheophyta</taxon>
        <taxon>Spermatophyta</taxon>
        <taxon>Pinopsida</taxon>
        <taxon>Pinidae</taxon>
        <taxon>Conifers II</taxon>
        <taxon>Cupressales</taxon>
        <taxon>Taxaceae</taxon>
        <taxon>Taxus</taxon>
    </lineage>
</organism>
<gene>
    <name evidence="7" type="ORF">KI387_007353</name>
</gene>
<dbReference type="GO" id="GO:1990961">
    <property type="term" value="P:xenobiotic detoxification by transmembrane export across the plasma membrane"/>
    <property type="evidence" value="ECO:0007669"/>
    <property type="project" value="InterPro"/>
</dbReference>
<feature type="transmembrane region" description="Helical" evidence="6">
    <location>
        <begin position="402"/>
        <end position="426"/>
    </location>
</feature>
<proteinExistence type="inferred from homology"/>
<sequence>MDATSLQTPLVQQSISKYVHVGRKFWMESNKQWRIAGPAVLNRLAMYGVAVVTQAFAGKIGDLELAAVSMVVNVIWGFNFGLMLGLGSALQTLCGQAFGARKYSILGVYLQRSWVVVFGFAVIFLPVYIFASPILKLLGQPDDIAELTGRVAVWCIPMHFSLAFWWTIVWYLQAQLHNMVIACTASAALIGHVLLSWVLVVKLDLGLGGAVASMNLAWCMPSLALFLYVIFGGCPLTWKGFCIDAFSQLWSHLKLSVGSGVMLAVEVWYYRLLILLTGNLQNKQIAVDSLSICMNINGWEFMIPIAFLVVTSVRVSNELGAGNDKAARFSALVSLVTSLVIGIVIMIFIIAFRNSLASLFTRSTVLQHAVSKLALILAFTILLNSVQPVLSGVAIGTGKQSVVAYVNVICYYLLGVPLGALLGYLFHLDVMGIWIGMLCGTATQTLVLMFIILRTDWNKEAAAAINSVKTWSSERTDEIQTSHL</sequence>
<evidence type="ECO:0000256" key="3">
    <source>
        <dbReference type="ARBA" id="ARBA00022692"/>
    </source>
</evidence>
<name>A0AA38GSV4_TAXCH</name>
<evidence type="ECO:0000256" key="6">
    <source>
        <dbReference type="RuleBase" id="RU004914"/>
    </source>
</evidence>
<evidence type="ECO:0000256" key="2">
    <source>
        <dbReference type="ARBA" id="ARBA00010199"/>
    </source>
</evidence>
<feature type="transmembrane region" description="Helical" evidence="6">
    <location>
        <begin position="255"/>
        <end position="276"/>
    </location>
</feature>
<evidence type="ECO:0000256" key="5">
    <source>
        <dbReference type="ARBA" id="ARBA00023136"/>
    </source>
</evidence>
<evidence type="ECO:0000256" key="4">
    <source>
        <dbReference type="ARBA" id="ARBA00022989"/>
    </source>
</evidence>
<dbReference type="InterPro" id="IPR002528">
    <property type="entry name" value="MATE_fam"/>
</dbReference>
<comment type="similarity">
    <text evidence="2 6">Belongs to the multi antimicrobial extrusion (MATE) (TC 2.A.66.1) family.</text>
</comment>
<dbReference type="AlphaFoldDB" id="A0AA38GSV4"/>
<dbReference type="PANTHER" id="PTHR11206">
    <property type="entry name" value="MULTIDRUG RESISTANCE PROTEIN"/>
    <property type="match status" value="1"/>
</dbReference>
<evidence type="ECO:0000256" key="1">
    <source>
        <dbReference type="ARBA" id="ARBA00004141"/>
    </source>
</evidence>
<dbReference type="GO" id="GO:0042910">
    <property type="term" value="F:xenobiotic transmembrane transporter activity"/>
    <property type="evidence" value="ECO:0007669"/>
    <property type="project" value="InterPro"/>
</dbReference>
<evidence type="ECO:0000313" key="8">
    <source>
        <dbReference type="Proteomes" id="UP000824469"/>
    </source>
</evidence>
<dbReference type="OMA" id="HIAVSWL"/>
<feature type="non-terminal residue" evidence="7">
    <location>
        <position position="1"/>
    </location>
</feature>
<reference evidence="7 8" key="1">
    <citation type="journal article" date="2021" name="Nat. Plants">
        <title>The Taxus genome provides insights into paclitaxel biosynthesis.</title>
        <authorList>
            <person name="Xiong X."/>
            <person name="Gou J."/>
            <person name="Liao Q."/>
            <person name="Li Y."/>
            <person name="Zhou Q."/>
            <person name="Bi G."/>
            <person name="Li C."/>
            <person name="Du R."/>
            <person name="Wang X."/>
            <person name="Sun T."/>
            <person name="Guo L."/>
            <person name="Liang H."/>
            <person name="Lu P."/>
            <person name="Wu Y."/>
            <person name="Zhang Z."/>
            <person name="Ro D.K."/>
            <person name="Shang Y."/>
            <person name="Huang S."/>
            <person name="Yan J."/>
        </authorList>
    </citation>
    <scope>NUCLEOTIDE SEQUENCE [LARGE SCALE GENOMIC DNA]</scope>
    <source>
        <strain evidence="7">Ta-2019</strain>
    </source>
</reference>